<feature type="transmembrane region" description="Helical" evidence="5">
    <location>
        <begin position="357"/>
        <end position="386"/>
    </location>
</feature>
<dbReference type="Gene3D" id="3.30.750.24">
    <property type="entry name" value="STAS domain"/>
    <property type="match status" value="1"/>
</dbReference>
<dbReference type="GO" id="GO:0016020">
    <property type="term" value="C:membrane"/>
    <property type="evidence" value="ECO:0007669"/>
    <property type="project" value="UniProtKB-SubCell"/>
</dbReference>
<dbReference type="CDD" id="cd07042">
    <property type="entry name" value="STAS_SulP_like_sulfate_transporter"/>
    <property type="match status" value="1"/>
</dbReference>
<comment type="subcellular location">
    <subcellularLocation>
        <location evidence="1">Membrane</location>
        <topology evidence="1">Multi-pass membrane protein</topology>
    </subcellularLocation>
</comment>
<feature type="transmembrane region" description="Helical" evidence="5">
    <location>
        <begin position="123"/>
        <end position="141"/>
    </location>
</feature>
<reference evidence="7 8" key="1">
    <citation type="journal article" date="2015" name="Genome Announc.">
        <title>Expanding the biotechnology potential of lactobacilli through comparative genomics of 213 strains and associated genera.</title>
        <authorList>
            <person name="Sun Z."/>
            <person name="Harris H.M."/>
            <person name="McCann A."/>
            <person name="Guo C."/>
            <person name="Argimon S."/>
            <person name="Zhang W."/>
            <person name="Yang X."/>
            <person name="Jeffery I.B."/>
            <person name="Cooney J.C."/>
            <person name="Kagawa T.F."/>
            <person name="Liu W."/>
            <person name="Song Y."/>
            <person name="Salvetti E."/>
            <person name="Wrobel A."/>
            <person name="Rasinkangas P."/>
            <person name="Parkhill J."/>
            <person name="Rea M.C."/>
            <person name="O'Sullivan O."/>
            <person name="Ritari J."/>
            <person name="Douillard F.P."/>
            <person name="Paul Ross R."/>
            <person name="Yang R."/>
            <person name="Briner A.E."/>
            <person name="Felis G.E."/>
            <person name="de Vos W.M."/>
            <person name="Barrangou R."/>
            <person name="Klaenhammer T.R."/>
            <person name="Caufield P.W."/>
            <person name="Cui Y."/>
            <person name="Zhang H."/>
            <person name="O'Toole P.W."/>
        </authorList>
    </citation>
    <scope>NUCLEOTIDE SEQUENCE [LARGE SCALE GENOMIC DNA]</scope>
    <source>
        <strain evidence="7 8">DSM 20623</strain>
    </source>
</reference>
<name>A0A0R2HXI4_CARDV</name>
<evidence type="ECO:0000256" key="3">
    <source>
        <dbReference type="ARBA" id="ARBA00022989"/>
    </source>
</evidence>
<keyword evidence="4 5" id="KW-0472">Membrane</keyword>
<keyword evidence="8" id="KW-1185">Reference proteome</keyword>
<dbReference type="InterPro" id="IPR052706">
    <property type="entry name" value="Membrane-Transporter-like"/>
</dbReference>
<dbReference type="PANTHER" id="PTHR43310">
    <property type="entry name" value="SULFATE TRANSPORTER YBAR-RELATED"/>
    <property type="match status" value="1"/>
</dbReference>
<evidence type="ECO:0000256" key="1">
    <source>
        <dbReference type="ARBA" id="ARBA00004141"/>
    </source>
</evidence>
<dbReference type="Pfam" id="PF00916">
    <property type="entry name" value="Sulfate_transp"/>
    <property type="match status" value="2"/>
</dbReference>
<dbReference type="EMBL" id="JQBS01000017">
    <property type="protein sequence ID" value="KRN57070.1"/>
    <property type="molecule type" value="Genomic_DNA"/>
</dbReference>
<dbReference type="PANTHER" id="PTHR43310:SF1">
    <property type="entry name" value="SULFATE TRANSPORTER YBAR-RELATED"/>
    <property type="match status" value="1"/>
</dbReference>
<evidence type="ECO:0000259" key="6">
    <source>
        <dbReference type="PROSITE" id="PS50801"/>
    </source>
</evidence>
<evidence type="ECO:0000256" key="2">
    <source>
        <dbReference type="ARBA" id="ARBA00022692"/>
    </source>
</evidence>
<feature type="transmembrane region" description="Helical" evidence="5">
    <location>
        <begin position="21"/>
        <end position="42"/>
    </location>
</feature>
<evidence type="ECO:0000313" key="8">
    <source>
        <dbReference type="Proteomes" id="UP000051658"/>
    </source>
</evidence>
<dbReference type="PROSITE" id="PS50801">
    <property type="entry name" value="STAS"/>
    <property type="match status" value="1"/>
</dbReference>
<evidence type="ECO:0000256" key="5">
    <source>
        <dbReference type="SAM" id="Phobius"/>
    </source>
</evidence>
<dbReference type="InterPro" id="IPR036513">
    <property type="entry name" value="STAS_dom_sf"/>
</dbReference>
<dbReference type="eggNOG" id="COG0659">
    <property type="taxonomic scope" value="Bacteria"/>
</dbReference>
<feature type="transmembrane region" description="Helical" evidence="5">
    <location>
        <begin position="320"/>
        <end position="337"/>
    </location>
</feature>
<feature type="transmembrane region" description="Helical" evidence="5">
    <location>
        <begin position="221"/>
        <end position="243"/>
    </location>
</feature>
<comment type="caution">
    <text evidence="7">The sequence shown here is derived from an EMBL/GenBank/DDBJ whole genome shotgun (WGS) entry which is preliminary data.</text>
</comment>
<dbReference type="InterPro" id="IPR002645">
    <property type="entry name" value="STAS_dom"/>
</dbReference>
<dbReference type="Pfam" id="PF01740">
    <property type="entry name" value="STAS"/>
    <property type="match status" value="1"/>
</dbReference>
<keyword evidence="2 5" id="KW-0812">Transmembrane</keyword>
<protein>
    <submittedName>
        <fullName evidence="7">Sulfate permease</fullName>
    </submittedName>
</protein>
<feature type="domain" description="STAS" evidence="6">
    <location>
        <begin position="399"/>
        <end position="482"/>
    </location>
</feature>
<feature type="transmembrane region" description="Helical" evidence="5">
    <location>
        <begin position="93"/>
        <end position="111"/>
    </location>
</feature>
<dbReference type="Proteomes" id="UP000051658">
    <property type="component" value="Unassembled WGS sequence"/>
</dbReference>
<dbReference type="AlphaFoldDB" id="A0A0R2HXI4"/>
<feature type="transmembrane region" description="Helical" evidence="5">
    <location>
        <begin position="147"/>
        <end position="165"/>
    </location>
</feature>
<proteinExistence type="predicted"/>
<dbReference type="InterPro" id="IPR011547">
    <property type="entry name" value="SLC26A/SulP_dom"/>
</dbReference>
<feature type="transmembrane region" description="Helical" evidence="5">
    <location>
        <begin position="297"/>
        <end position="313"/>
    </location>
</feature>
<evidence type="ECO:0000313" key="7">
    <source>
        <dbReference type="EMBL" id="KRN57070.1"/>
    </source>
</evidence>
<keyword evidence="3 5" id="KW-1133">Transmembrane helix</keyword>
<dbReference type="PATRIC" id="fig|1449336.4.peg.737"/>
<organism evidence="7 8">
    <name type="scientific">Carnobacterium divergens DSM 20623</name>
    <dbReference type="NCBI Taxonomy" id="1449336"/>
    <lineage>
        <taxon>Bacteria</taxon>
        <taxon>Bacillati</taxon>
        <taxon>Bacillota</taxon>
        <taxon>Bacilli</taxon>
        <taxon>Lactobacillales</taxon>
        <taxon>Carnobacteriaceae</taxon>
        <taxon>Carnobacterium</taxon>
    </lineage>
</organism>
<dbReference type="SUPFAM" id="SSF52091">
    <property type="entry name" value="SpoIIaa-like"/>
    <property type="match status" value="1"/>
</dbReference>
<feature type="transmembrane region" description="Helical" evidence="5">
    <location>
        <begin position="172"/>
        <end position="193"/>
    </location>
</feature>
<feature type="transmembrane region" description="Helical" evidence="5">
    <location>
        <begin position="69"/>
        <end position="87"/>
    </location>
</feature>
<sequence>MTGYMLFSIKKEEWLGNIRNDLFAGLVSSIALLPEVVGFAIIAGVNPMTALFASATTILVISFTGGRPAMVSAAAGSMALVMASLIKSHGLEYMIAATILTGLLQLILGYLGIQKLMKFIPKTVMFGFVNALAILIFLAQIQQLPGQTLWTYFMVALTIILMYALPKIIKSVPPALIVILIMTVVAMIFPEYLQKIGDMGNMSTVVPILSFPTVPFTIETLVIIFPTAIALTMVGLIESLLTIPLVDKMTETKGDSKREVKSQGLANIVTGLFGGPAGCAMIGQAVINVKSGGRKRLSTFIAGIALLVLIFGLKDMMVQIPTAALIGIMITVSFETFEWESLSLIRSFQITESMIMLVTISLVVYTHNLAIGIFVGVLLSSVIFMAKLANISITQEENVFVVRGPLFFASTHEFLHYFESRDYDNETLIINLSDSHILDHSGIEALKTLIINTKKQNRKIVIIGLEIHNPELRNEMDLLLSE</sequence>
<accession>A0A0R2HXI4</accession>
<evidence type="ECO:0000256" key="4">
    <source>
        <dbReference type="ARBA" id="ARBA00023136"/>
    </source>
</evidence>
<feature type="transmembrane region" description="Helical" evidence="5">
    <location>
        <begin position="264"/>
        <end position="285"/>
    </location>
</feature>
<gene>
    <name evidence="7" type="ORF">IV74_GL000720</name>
</gene>